<dbReference type="RefSeq" id="WP_160496647.1">
    <property type="nucleotide sequence ID" value="NZ_WUBI01000001.1"/>
</dbReference>
<feature type="chain" id="PRO_5039680802" evidence="1">
    <location>
        <begin position="24"/>
        <end position="369"/>
    </location>
</feature>
<gene>
    <name evidence="2" type="ORF">GRF59_05630</name>
</gene>
<proteinExistence type="predicted"/>
<dbReference type="AlphaFoldDB" id="A0A7X3IFX8"/>
<protein>
    <submittedName>
        <fullName evidence="2">Uncharacterized protein</fullName>
    </submittedName>
</protein>
<dbReference type="SUPFAM" id="SSF82171">
    <property type="entry name" value="DPP6 N-terminal domain-like"/>
    <property type="match status" value="1"/>
</dbReference>
<organism evidence="2 3">
    <name type="scientific">Paenibacillus dendrobii</name>
    <dbReference type="NCBI Taxonomy" id="2691084"/>
    <lineage>
        <taxon>Bacteria</taxon>
        <taxon>Bacillati</taxon>
        <taxon>Bacillota</taxon>
        <taxon>Bacilli</taxon>
        <taxon>Bacillales</taxon>
        <taxon>Paenibacillaceae</taxon>
        <taxon>Paenibacillus</taxon>
    </lineage>
</organism>
<accession>A0A7X3IFX8</accession>
<dbReference type="Gene3D" id="2.120.10.30">
    <property type="entry name" value="TolB, C-terminal domain"/>
    <property type="match status" value="1"/>
</dbReference>
<evidence type="ECO:0000313" key="3">
    <source>
        <dbReference type="Proteomes" id="UP000460318"/>
    </source>
</evidence>
<sequence length="369" mass="41080">MQKNRWKTRLGIAVMIVMLAAVTGCNGNGSGKVTVKTPPIREANAKVELKRIDRQDDSYGLAWLSDTEIISTKSPLWKESELYAHSLIKEKDPDRRLGVENAITVNPSPLRTHLFVSNRMEASFVNMKDGIKTPLDINDGTYSILNGDVRGAWLGEEGYVLAVTYGLGIAELDGRITPILKMNGRQFPVKVESAPDKSIPDGYLVYFIDQAHSLYKLRVVTGTQSLPMSKGEPELIRQHVADFSVSPDGNHLALSVETGDNNNTLTLMQRDAPLKETIVAEGRLARQMSWSPDGSKLAYSLFNLERGSSGLYVMDTKSGYMTLVSLYPNLKSLLVWSPDSNLLMMSQENPEMNLTTENTKLMTEIYRFK</sequence>
<keyword evidence="1" id="KW-0732">Signal</keyword>
<feature type="signal peptide" evidence="1">
    <location>
        <begin position="1"/>
        <end position="23"/>
    </location>
</feature>
<keyword evidence="3" id="KW-1185">Reference proteome</keyword>
<dbReference type="EMBL" id="WUBI01000001">
    <property type="protein sequence ID" value="MWV43105.1"/>
    <property type="molecule type" value="Genomic_DNA"/>
</dbReference>
<dbReference type="Pfam" id="PF07676">
    <property type="entry name" value="PD40"/>
    <property type="match status" value="1"/>
</dbReference>
<reference evidence="2 3" key="1">
    <citation type="submission" date="2019-12" db="EMBL/GenBank/DDBJ databases">
        <title>Paenibacillus sp. nov., an endophytic bacterium isolated from the stem of Dendrobium.</title>
        <authorList>
            <person name="Zhao R."/>
        </authorList>
    </citation>
    <scope>NUCLEOTIDE SEQUENCE [LARGE SCALE GENOMIC DNA]</scope>
    <source>
        <strain evidence="2 3">HJL G12</strain>
    </source>
</reference>
<dbReference type="Proteomes" id="UP000460318">
    <property type="component" value="Unassembled WGS sequence"/>
</dbReference>
<dbReference type="PROSITE" id="PS51257">
    <property type="entry name" value="PROKAR_LIPOPROTEIN"/>
    <property type="match status" value="1"/>
</dbReference>
<name>A0A7X3IFX8_9BACL</name>
<evidence type="ECO:0000313" key="2">
    <source>
        <dbReference type="EMBL" id="MWV43105.1"/>
    </source>
</evidence>
<evidence type="ECO:0000256" key="1">
    <source>
        <dbReference type="SAM" id="SignalP"/>
    </source>
</evidence>
<dbReference type="InterPro" id="IPR011659">
    <property type="entry name" value="WD40"/>
</dbReference>
<dbReference type="InterPro" id="IPR011042">
    <property type="entry name" value="6-blade_b-propeller_TolB-like"/>
</dbReference>
<comment type="caution">
    <text evidence="2">The sequence shown here is derived from an EMBL/GenBank/DDBJ whole genome shotgun (WGS) entry which is preliminary data.</text>
</comment>